<dbReference type="PIRSF" id="PIRSF000097">
    <property type="entry name" value="AKR"/>
    <property type="match status" value="1"/>
</dbReference>
<dbReference type="SUPFAM" id="SSF51430">
    <property type="entry name" value="NAD(P)-linked oxidoreductase"/>
    <property type="match status" value="1"/>
</dbReference>
<feature type="binding site" evidence="3">
    <location>
        <position position="115"/>
    </location>
    <ligand>
        <name>substrate</name>
    </ligand>
</feature>
<comment type="caution">
    <text evidence="6">The sequence shown here is derived from an EMBL/GenBank/DDBJ whole genome shotgun (WGS) entry which is preliminary data.</text>
</comment>
<evidence type="ECO:0000313" key="7">
    <source>
        <dbReference type="Proteomes" id="UP000292702"/>
    </source>
</evidence>
<dbReference type="PANTHER" id="PTHR11732">
    <property type="entry name" value="ALDO/KETO REDUCTASE"/>
    <property type="match status" value="1"/>
</dbReference>
<dbReference type="InterPro" id="IPR020471">
    <property type="entry name" value="AKR"/>
</dbReference>
<dbReference type="FunFam" id="3.20.20.100:FF:000002">
    <property type="entry name" value="2,5-diketo-D-gluconic acid reductase A"/>
    <property type="match status" value="1"/>
</dbReference>
<dbReference type="Proteomes" id="UP000292702">
    <property type="component" value="Unassembled WGS sequence"/>
</dbReference>
<dbReference type="AlphaFoldDB" id="A0A4R0R666"/>
<evidence type="ECO:0000256" key="4">
    <source>
        <dbReference type="PIRSR" id="PIRSR000097-3"/>
    </source>
</evidence>
<dbReference type="STRING" id="92696.A0A4R0R666"/>
<dbReference type="PROSITE" id="PS00062">
    <property type="entry name" value="ALDOKETO_REDUCTASE_2"/>
    <property type="match status" value="1"/>
</dbReference>
<evidence type="ECO:0000256" key="3">
    <source>
        <dbReference type="PIRSR" id="PIRSR000097-2"/>
    </source>
</evidence>
<dbReference type="InterPro" id="IPR036812">
    <property type="entry name" value="NAD(P)_OxRdtase_dom_sf"/>
</dbReference>
<gene>
    <name evidence="6" type="ORF">EIP91_007992</name>
</gene>
<dbReference type="InterPro" id="IPR023210">
    <property type="entry name" value="NADP_OxRdtase_dom"/>
</dbReference>
<feature type="site" description="Lowers pKa of active site Tyr" evidence="4">
    <location>
        <position position="84"/>
    </location>
</feature>
<sequence>MSPIPSYTLHKQAKEAVEIPAIGQGCWSGTVKEQWDAGEPWMTTAGQQGYRHFDTAAGYGTEPVVARAIKGAGLKREEVFITTKLDWDEHYNVEAAFAKSLKNLDTDYVDLYLMHWPFAIAVEDENADPKVPIKSADGDLTHNPKISFLDTWAAMEKIHESGRAKAIGVSNFSVKHLETLLKNAKYIPAVNQVEMHPYLAQPELLAFCEKNGVKITAYSPSGYDKVRNDSTIVAIAKKNGVTPTQTILAWHLKRGVIAIPKGTSVKHQKENLDLVTLSEEDFEAINKLDRNERQCNKENERGLVWAWTYEQLGW</sequence>
<protein>
    <recommendedName>
        <fullName evidence="5">NADP-dependent oxidoreductase domain-containing protein</fullName>
    </recommendedName>
</protein>
<dbReference type="OrthoDB" id="416253at2759"/>
<feature type="domain" description="NADP-dependent oxidoreductase" evidence="5">
    <location>
        <begin position="42"/>
        <end position="289"/>
    </location>
</feature>
<keyword evidence="1" id="KW-0560">Oxidoreductase</keyword>
<feature type="active site" description="Proton donor" evidence="2">
    <location>
        <position position="59"/>
    </location>
</feature>
<dbReference type="CDD" id="cd19071">
    <property type="entry name" value="AKR_AKR1-5-like"/>
    <property type="match status" value="1"/>
</dbReference>
<dbReference type="Gene3D" id="3.20.20.100">
    <property type="entry name" value="NADP-dependent oxidoreductase domain"/>
    <property type="match status" value="1"/>
</dbReference>
<reference evidence="6 7" key="1">
    <citation type="submission" date="2018-11" db="EMBL/GenBank/DDBJ databases">
        <title>Genome assembly of Steccherinum ochraceum LE-BIN_3174, the white-rot fungus of the Steccherinaceae family (The Residual Polyporoid clade, Polyporales, Basidiomycota).</title>
        <authorList>
            <person name="Fedorova T.V."/>
            <person name="Glazunova O.A."/>
            <person name="Landesman E.O."/>
            <person name="Moiseenko K.V."/>
            <person name="Psurtseva N.V."/>
            <person name="Savinova O.S."/>
            <person name="Shakhova N.V."/>
            <person name="Tyazhelova T.V."/>
            <person name="Vasina D.V."/>
        </authorList>
    </citation>
    <scope>NUCLEOTIDE SEQUENCE [LARGE SCALE GENOMIC DNA]</scope>
    <source>
        <strain evidence="6 7">LE-BIN_3174</strain>
    </source>
</reference>
<dbReference type="EMBL" id="RWJN01000434">
    <property type="protein sequence ID" value="TCD61743.1"/>
    <property type="molecule type" value="Genomic_DNA"/>
</dbReference>
<evidence type="ECO:0000259" key="5">
    <source>
        <dbReference type="Pfam" id="PF00248"/>
    </source>
</evidence>
<dbReference type="PRINTS" id="PR00069">
    <property type="entry name" value="ALDKETRDTASE"/>
</dbReference>
<proteinExistence type="predicted"/>
<dbReference type="InterPro" id="IPR018170">
    <property type="entry name" value="Aldo/ket_reductase_CS"/>
</dbReference>
<evidence type="ECO:0000313" key="6">
    <source>
        <dbReference type="EMBL" id="TCD61743.1"/>
    </source>
</evidence>
<dbReference type="Pfam" id="PF00248">
    <property type="entry name" value="Aldo_ket_red"/>
    <property type="match status" value="1"/>
</dbReference>
<organism evidence="6 7">
    <name type="scientific">Steccherinum ochraceum</name>
    <dbReference type="NCBI Taxonomy" id="92696"/>
    <lineage>
        <taxon>Eukaryota</taxon>
        <taxon>Fungi</taxon>
        <taxon>Dikarya</taxon>
        <taxon>Basidiomycota</taxon>
        <taxon>Agaricomycotina</taxon>
        <taxon>Agaricomycetes</taxon>
        <taxon>Polyporales</taxon>
        <taxon>Steccherinaceae</taxon>
        <taxon>Steccherinum</taxon>
    </lineage>
</organism>
<evidence type="ECO:0000256" key="1">
    <source>
        <dbReference type="ARBA" id="ARBA00023002"/>
    </source>
</evidence>
<evidence type="ECO:0000256" key="2">
    <source>
        <dbReference type="PIRSR" id="PIRSR000097-1"/>
    </source>
</evidence>
<dbReference type="GO" id="GO:0016616">
    <property type="term" value="F:oxidoreductase activity, acting on the CH-OH group of donors, NAD or NADP as acceptor"/>
    <property type="evidence" value="ECO:0007669"/>
    <property type="project" value="UniProtKB-ARBA"/>
</dbReference>
<keyword evidence="7" id="KW-1185">Reference proteome</keyword>
<name>A0A4R0R666_9APHY</name>
<accession>A0A4R0R666</accession>